<comment type="caution">
    <text evidence="2">The sequence shown here is derived from an EMBL/GenBank/DDBJ whole genome shotgun (WGS) entry which is preliminary data.</text>
</comment>
<feature type="non-terminal residue" evidence="2">
    <location>
        <position position="1"/>
    </location>
</feature>
<evidence type="ECO:0000313" key="3">
    <source>
        <dbReference type="Proteomes" id="UP000265520"/>
    </source>
</evidence>
<evidence type="ECO:0000256" key="1">
    <source>
        <dbReference type="SAM" id="MobiDB-lite"/>
    </source>
</evidence>
<protein>
    <submittedName>
        <fullName evidence="2">Uncharacterized protein</fullName>
    </submittedName>
</protein>
<dbReference type="EMBL" id="LXQA010352497">
    <property type="protein sequence ID" value="MCI46081.1"/>
    <property type="molecule type" value="Genomic_DNA"/>
</dbReference>
<dbReference type="AlphaFoldDB" id="A0A392SB04"/>
<name>A0A392SB04_9FABA</name>
<sequence>VLRISHASLATTQCLISLNMLMSTPLNRAFNAFEFPRACSSSSFDQSSSAFSSSVDFPSLQ</sequence>
<keyword evidence="3" id="KW-1185">Reference proteome</keyword>
<accession>A0A392SB04</accession>
<proteinExistence type="predicted"/>
<organism evidence="2 3">
    <name type="scientific">Trifolium medium</name>
    <dbReference type="NCBI Taxonomy" id="97028"/>
    <lineage>
        <taxon>Eukaryota</taxon>
        <taxon>Viridiplantae</taxon>
        <taxon>Streptophyta</taxon>
        <taxon>Embryophyta</taxon>
        <taxon>Tracheophyta</taxon>
        <taxon>Spermatophyta</taxon>
        <taxon>Magnoliopsida</taxon>
        <taxon>eudicotyledons</taxon>
        <taxon>Gunneridae</taxon>
        <taxon>Pentapetalae</taxon>
        <taxon>rosids</taxon>
        <taxon>fabids</taxon>
        <taxon>Fabales</taxon>
        <taxon>Fabaceae</taxon>
        <taxon>Papilionoideae</taxon>
        <taxon>50 kb inversion clade</taxon>
        <taxon>NPAAA clade</taxon>
        <taxon>Hologalegina</taxon>
        <taxon>IRL clade</taxon>
        <taxon>Trifolieae</taxon>
        <taxon>Trifolium</taxon>
    </lineage>
</organism>
<dbReference type="Proteomes" id="UP000265520">
    <property type="component" value="Unassembled WGS sequence"/>
</dbReference>
<reference evidence="2 3" key="1">
    <citation type="journal article" date="2018" name="Front. Plant Sci.">
        <title>Red Clover (Trifolium pratense) and Zigzag Clover (T. medium) - A Picture of Genomic Similarities and Differences.</title>
        <authorList>
            <person name="Dluhosova J."/>
            <person name="Istvanek J."/>
            <person name="Nedelnik J."/>
            <person name="Repkova J."/>
        </authorList>
    </citation>
    <scope>NUCLEOTIDE SEQUENCE [LARGE SCALE GENOMIC DNA]</scope>
    <source>
        <strain evidence="3">cv. 10/8</strain>
        <tissue evidence="2">Leaf</tissue>
    </source>
</reference>
<feature type="region of interest" description="Disordered" evidence="1">
    <location>
        <begin position="40"/>
        <end position="61"/>
    </location>
</feature>
<evidence type="ECO:0000313" key="2">
    <source>
        <dbReference type="EMBL" id="MCI46081.1"/>
    </source>
</evidence>